<dbReference type="PROSITE" id="PS51006">
    <property type="entry name" value="PABS_2"/>
    <property type="match status" value="1"/>
</dbReference>
<comment type="pathway">
    <text evidence="5">Amine and polyamine biosynthesis; spermidine biosynthesis; spermidine from putrescine: step 1/1.</text>
</comment>
<evidence type="ECO:0000259" key="10">
    <source>
        <dbReference type="PROSITE" id="PS51006"/>
    </source>
</evidence>
<feature type="binding site" evidence="5">
    <location>
        <position position="87"/>
    </location>
    <ligand>
        <name>spermidine</name>
        <dbReference type="ChEBI" id="CHEBI:57834"/>
    </ligand>
</feature>
<dbReference type="PANTHER" id="PTHR11558:SF11">
    <property type="entry name" value="SPERMIDINE SYNTHASE"/>
    <property type="match status" value="1"/>
</dbReference>
<keyword evidence="4 5" id="KW-0620">Polyamine biosynthesis</keyword>
<dbReference type="InterPro" id="IPR001045">
    <property type="entry name" value="Spermi_synthase"/>
</dbReference>
<dbReference type="PANTHER" id="PTHR11558">
    <property type="entry name" value="SPERMIDINE/SPERMINE SYNTHASE"/>
    <property type="match status" value="1"/>
</dbReference>
<comment type="subunit">
    <text evidence="5">Homodimer or homotetramer.</text>
</comment>
<evidence type="ECO:0000256" key="3">
    <source>
        <dbReference type="ARBA" id="ARBA00023066"/>
    </source>
</evidence>
<comment type="similarity">
    <text evidence="1 5 7">Belongs to the spermidine/spermine synthase family.</text>
</comment>
<feature type="domain" description="PABS" evidence="10">
    <location>
        <begin position="3"/>
        <end position="237"/>
    </location>
</feature>
<feature type="region of interest" description="Disordered" evidence="9">
    <location>
        <begin position="293"/>
        <end position="335"/>
    </location>
</feature>
<evidence type="ECO:0000313" key="11">
    <source>
        <dbReference type="EMBL" id="SDO23578.1"/>
    </source>
</evidence>
<organism evidence="11 12">
    <name type="scientific">Filomicrobium insigne</name>
    <dbReference type="NCBI Taxonomy" id="418854"/>
    <lineage>
        <taxon>Bacteria</taxon>
        <taxon>Pseudomonadati</taxon>
        <taxon>Pseudomonadota</taxon>
        <taxon>Alphaproteobacteria</taxon>
        <taxon>Hyphomicrobiales</taxon>
        <taxon>Hyphomicrobiaceae</taxon>
        <taxon>Filomicrobium</taxon>
    </lineage>
</organism>
<evidence type="ECO:0000313" key="12">
    <source>
        <dbReference type="Proteomes" id="UP000198795"/>
    </source>
</evidence>
<comment type="catalytic activity">
    <reaction evidence="5 8">
        <text>S-adenosyl 3-(methylsulfanyl)propylamine + putrescine = S-methyl-5'-thioadenosine + spermidine + H(+)</text>
        <dbReference type="Rhea" id="RHEA:12721"/>
        <dbReference type="ChEBI" id="CHEBI:15378"/>
        <dbReference type="ChEBI" id="CHEBI:17509"/>
        <dbReference type="ChEBI" id="CHEBI:57443"/>
        <dbReference type="ChEBI" id="CHEBI:57834"/>
        <dbReference type="ChEBI" id="CHEBI:326268"/>
        <dbReference type="EC" id="2.5.1.16"/>
    </reaction>
</comment>
<evidence type="ECO:0000256" key="7">
    <source>
        <dbReference type="RuleBase" id="RU003836"/>
    </source>
</evidence>
<evidence type="ECO:0000256" key="1">
    <source>
        <dbReference type="ARBA" id="ARBA00007867"/>
    </source>
</evidence>
<dbReference type="HAMAP" id="MF_00198">
    <property type="entry name" value="Spermidine_synth"/>
    <property type="match status" value="1"/>
</dbReference>
<dbReference type="EC" id="2.5.1.16" evidence="5"/>
<dbReference type="InterPro" id="IPR030374">
    <property type="entry name" value="PABS"/>
</dbReference>
<protein>
    <recommendedName>
        <fullName evidence="5">Polyamine aminopropyltransferase</fullName>
    </recommendedName>
    <alternativeName>
        <fullName evidence="5">Putrescine aminopropyltransferase</fullName>
        <shortName evidence="5">PAPT</shortName>
    </alternativeName>
    <alternativeName>
        <fullName evidence="5">Spermidine synthase</fullName>
        <shortName evidence="5">SPDS</shortName>
        <shortName evidence="5">SPDSY</shortName>
        <ecNumber evidence="5">2.5.1.16</ecNumber>
    </alternativeName>
</protein>
<proteinExistence type="inferred from homology"/>
<evidence type="ECO:0000256" key="5">
    <source>
        <dbReference type="HAMAP-Rule" id="MF_00198"/>
    </source>
</evidence>
<comment type="caution">
    <text evidence="11">The sequence shown here is derived from an EMBL/GenBank/DDBJ whole genome shotgun (WGS) entry which is preliminary data.</text>
</comment>
<evidence type="ECO:0000256" key="2">
    <source>
        <dbReference type="ARBA" id="ARBA00022679"/>
    </source>
</evidence>
<dbReference type="Gene3D" id="3.40.50.150">
    <property type="entry name" value="Vaccinia Virus protein VP39"/>
    <property type="match status" value="1"/>
</dbReference>
<feature type="compositionally biased region" description="Low complexity" evidence="9">
    <location>
        <begin position="293"/>
        <end position="310"/>
    </location>
</feature>
<dbReference type="Gene3D" id="2.30.140.10">
    <property type="entry name" value="Spermidine synthase, tetramerisation domain"/>
    <property type="match status" value="1"/>
</dbReference>
<reference evidence="11 12" key="1">
    <citation type="submission" date="2016-10" db="EMBL/GenBank/DDBJ databases">
        <authorList>
            <person name="Varghese N."/>
            <person name="Submissions S."/>
        </authorList>
    </citation>
    <scope>NUCLEOTIDE SEQUENCE [LARGE SCALE GENOMIC DNA]</scope>
    <source>
        <strain evidence="11 12">CGMCC 1.6497</strain>
    </source>
</reference>
<dbReference type="NCBIfam" id="NF002010">
    <property type="entry name" value="PRK00811.1"/>
    <property type="match status" value="1"/>
</dbReference>
<sequence>MSTRWIEETFHPHWRVALEASEVLHEVKTEHQHLVIFRNETWGTVLMLDGVCQLTTSDEFVYHEMMAHVPLMALEKPKNVLVVGGGDGGVLREVLKHDCVDKATMVEIDRTVIDTALEHYPEIPGAAFDDPRADVVIADGLEYVAKTEEKFDAIIVDSSEPIGPSAVLHTREFFADCKRALAKGGVLVTQNGLPFLFPDHLAGTTRVFASLFKRVAPYMCTQPCYFGGPFALNFATDDKSILNLEQKVLAKRVRKRGISDLKYWTPAVHSAAFALPAYAEAVVTEAIAAAKAGDDSAYASTPAPAPTKLASKTKKKPAEKKPAAKPTRAKSDSQA</sequence>
<dbReference type="InterPro" id="IPR030373">
    <property type="entry name" value="PABS_CS"/>
</dbReference>
<keyword evidence="2 5" id="KW-0808">Transferase</keyword>
<feature type="binding site" evidence="5">
    <location>
        <position position="107"/>
    </location>
    <ligand>
        <name>S-methyl-5'-thioadenosine</name>
        <dbReference type="ChEBI" id="CHEBI:17509"/>
    </ligand>
</feature>
<keyword evidence="3 5" id="KW-0745">Spermidine biosynthesis</keyword>
<feature type="active site" description="Proton acceptor" evidence="5 6">
    <location>
        <position position="157"/>
    </location>
</feature>
<feature type="binding site" evidence="5">
    <location>
        <position position="164"/>
    </location>
    <ligand>
        <name>S-methyl-5'-thioadenosine</name>
        <dbReference type="ChEBI" id="CHEBI:17509"/>
    </ligand>
</feature>
<name>A0A1H0HWJ5_9HYPH</name>
<keyword evidence="12" id="KW-1185">Reference proteome</keyword>
<dbReference type="NCBIfam" id="TIGR00417">
    <property type="entry name" value="speE"/>
    <property type="match status" value="1"/>
</dbReference>
<dbReference type="PROSITE" id="PS01330">
    <property type="entry name" value="PABS_1"/>
    <property type="match status" value="1"/>
</dbReference>
<dbReference type="Pfam" id="PF17284">
    <property type="entry name" value="Spermine_synt_N"/>
    <property type="match status" value="1"/>
</dbReference>
<dbReference type="Proteomes" id="UP000198795">
    <property type="component" value="Unassembled WGS sequence"/>
</dbReference>
<feature type="binding site" evidence="5">
    <location>
        <begin position="139"/>
        <end position="140"/>
    </location>
    <ligand>
        <name>S-methyl-5'-thioadenosine</name>
        <dbReference type="ChEBI" id="CHEBI:17509"/>
    </ligand>
</feature>
<feature type="binding site" evidence="5">
    <location>
        <position position="63"/>
    </location>
    <ligand>
        <name>spermidine</name>
        <dbReference type="ChEBI" id="CHEBI:57834"/>
    </ligand>
</feature>
<dbReference type="InterPro" id="IPR029063">
    <property type="entry name" value="SAM-dependent_MTases_sf"/>
</dbReference>
<dbReference type="CDD" id="cd02440">
    <property type="entry name" value="AdoMet_MTases"/>
    <property type="match status" value="1"/>
</dbReference>
<evidence type="ECO:0000256" key="6">
    <source>
        <dbReference type="PROSITE-ProRule" id="PRU00354"/>
    </source>
</evidence>
<evidence type="ECO:0000256" key="9">
    <source>
        <dbReference type="SAM" id="MobiDB-lite"/>
    </source>
</evidence>
<feature type="binding site" evidence="5">
    <location>
        <begin position="157"/>
        <end position="160"/>
    </location>
    <ligand>
        <name>spermidine</name>
        <dbReference type="ChEBI" id="CHEBI:57834"/>
    </ligand>
</feature>
<evidence type="ECO:0000256" key="4">
    <source>
        <dbReference type="ARBA" id="ARBA00023115"/>
    </source>
</evidence>
<comment type="function">
    <text evidence="5">Catalyzes the irreversible transfer of a propylamine group from the amino donor S-adenosylmethioninamine (decarboxy-AdoMet) to putrescine (1,4-diaminobutane) to yield spermidine.</text>
</comment>
<dbReference type="RefSeq" id="WP_090226515.1">
    <property type="nucleotide sequence ID" value="NZ_FNJC01000001.1"/>
</dbReference>
<dbReference type="EMBL" id="FNJC01000001">
    <property type="protein sequence ID" value="SDO23578.1"/>
    <property type="molecule type" value="Genomic_DNA"/>
</dbReference>
<dbReference type="InterPro" id="IPR035246">
    <property type="entry name" value="Spermidine_synt_N"/>
</dbReference>
<accession>A0A1H0HWJ5</accession>
<dbReference type="InterPro" id="IPR037163">
    <property type="entry name" value="Spermidine_synt_N_sf"/>
</dbReference>
<evidence type="ECO:0000256" key="8">
    <source>
        <dbReference type="RuleBase" id="RU003837"/>
    </source>
</evidence>
<dbReference type="SUPFAM" id="SSF53335">
    <property type="entry name" value="S-adenosyl-L-methionine-dependent methyltransferases"/>
    <property type="match status" value="1"/>
</dbReference>
<gene>
    <name evidence="5" type="primary">speE</name>
    <name evidence="11" type="ORF">SAMN04488061_0648</name>
</gene>
<feature type="binding site" evidence="5">
    <location>
        <position position="32"/>
    </location>
    <ligand>
        <name>S-methyl-5'-thioadenosine</name>
        <dbReference type="ChEBI" id="CHEBI:17509"/>
    </ligand>
</feature>
<dbReference type="Pfam" id="PF01564">
    <property type="entry name" value="Spermine_synth"/>
    <property type="match status" value="1"/>
</dbReference>